<feature type="compositionally biased region" description="Low complexity" evidence="5">
    <location>
        <begin position="1082"/>
        <end position="1092"/>
    </location>
</feature>
<evidence type="ECO:0000256" key="4">
    <source>
        <dbReference type="SAM" id="Coils"/>
    </source>
</evidence>
<keyword evidence="8" id="KW-1185">Reference proteome</keyword>
<dbReference type="OMA" id="AYIPHFQ"/>
<evidence type="ECO:0000313" key="8">
    <source>
        <dbReference type="Proteomes" id="UP000324585"/>
    </source>
</evidence>
<dbReference type="SUPFAM" id="SSF48371">
    <property type="entry name" value="ARM repeat"/>
    <property type="match status" value="1"/>
</dbReference>
<dbReference type="OrthoDB" id="6260732at2759"/>
<name>A0A5J4Z7X3_PORPP</name>
<reference evidence="8" key="1">
    <citation type="journal article" date="2019" name="Nat. Commun.">
        <title>Expansion of phycobilisome linker gene families in mesophilic red algae.</title>
        <authorList>
            <person name="Lee J."/>
            <person name="Kim D."/>
            <person name="Bhattacharya D."/>
            <person name="Yoon H.S."/>
        </authorList>
    </citation>
    <scope>NUCLEOTIDE SEQUENCE [LARGE SCALE GENOMIC DNA]</scope>
    <source>
        <strain evidence="8">CCMP 1328</strain>
    </source>
</reference>
<dbReference type="InterPro" id="IPR016024">
    <property type="entry name" value="ARM-type_fold"/>
</dbReference>
<comment type="similarity">
    <text evidence="1">Belongs to the CAND family.</text>
</comment>
<accession>A0A5J4Z7X3</accession>
<feature type="domain" description="TATA-binding protein interacting (TIP20)" evidence="6">
    <location>
        <begin position="1201"/>
        <end position="1363"/>
    </location>
</feature>
<feature type="compositionally biased region" description="Acidic residues" evidence="5">
    <location>
        <begin position="394"/>
        <end position="425"/>
    </location>
</feature>
<proteinExistence type="inferred from homology"/>
<dbReference type="GO" id="GO:0010265">
    <property type="term" value="P:SCF complex assembly"/>
    <property type="evidence" value="ECO:0007669"/>
    <property type="project" value="InterPro"/>
</dbReference>
<feature type="region of interest" description="Disordered" evidence="5">
    <location>
        <begin position="383"/>
        <end position="427"/>
    </location>
</feature>
<dbReference type="Pfam" id="PF25782">
    <property type="entry name" value="TPR_CAND1"/>
    <property type="match status" value="1"/>
</dbReference>
<feature type="compositionally biased region" description="Polar residues" evidence="5">
    <location>
        <begin position="1062"/>
        <end position="1074"/>
    </location>
</feature>
<protein>
    <submittedName>
        <fullName evidence="7">Cullin-associated NEDD8-dissociated protein 1</fullName>
    </submittedName>
</protein>
<dbReference type="Gene3D" id="1.25.10.10">
    <property type="entry name" value="Leucine-rich Repeat Variant"/>
    <property type="match status" value="1"/>
</dbReference>
<evidence type="ECO:0000259" key="6">
    <source>
        <dbReference type="Pfam" id="PF08623"/>
    </source>
</evidence>
<feature type="coiled-coil region" evidence="4">
    <location>
        <begin position="1314"/>
        <end position="1341"/>
    </location>
</feature>
<keyword evidence="2" id="KW-0677">Repeat</keyword>
<sequence>MAGSAMFSVSAVLEKMGNADPDLRYMAVSDLLNELSSSAPAAGATPGATAALPAGSRISGGGGVRIDAYAQKQLMNALFKLQRDSSSEVQGLAIKCLAPLCRLASAQLKEEIIELLCAGLLGKGQHATRDAALDASSGLKSARDVAALGLKLIVTDISPADESAAVVSNRVLPHLLAGIQQTEQMVEAVKAECLDILQEVLQRFSSLVGSFHEQVLTVLLPETKHLRPLLRKRAVQCIAAVCATCSEPMFAHVLTSFQGTLHDVLSHQAGTVRADALTTLYLFAQISKTCTSRLAPFVDTLVPALMQMAGDAEHGTRGDDDDEENIEMRELALSVLSTLLSTHAQLMSAHADVLARVVSSSLAYDPNFIGNDDEDDENIGMEAVQAPPGRSEGGGDEDNDDGDEEEDDDDDEVYGDDDDDEDETDSSWKVRRAAVRCAAAFVCSHMQSWPAVYETIGQPLIRRLCEREQVVMVEILQALQVLFNKVEEASLPAAVDIGSIHGHGDGHAVGAREVRKKYLMPRMSWIMRKLQPQLVAQNAPTRIEAVRLLKAVTSMFPDMVCAPLTATANRAALHVSLLDQNAPLLRSEVLSVLQAYFSLAKSPDSSVLSAYAADMQTCMSDRYYKVAADAFSSTAIVVVTLPNAALVLPDSLTFLDQALDLCLKRMSGVDEDSEVRESAIYCAQSIVPRLMTLPLAQQEQEQFAPKYDLVMQSLVARLQVVGGPSKIAVLRALKVLCGTCPRVFEPHSHIVFALAVQSLRISTPDRVLLEVTMELLVQVTESVPVDMTDELAKPIFQNMQGILADQAQDLRLIALCFELCATLLRKHFRPLLGEFTGTVWPLVTSLLVSSSSLPESMAATVGPVLQILCEQNQPPLGSQEVLDSLWRLYSTAHSLRKSQALVLAKCIALSAQYSDTAKQQHLVSTLLSQLDFDAGGVTGADSSVQGIEPSKASFVFVCLGEIGKSGGQGALLCEPARARILTALQGASDELKSVAACALGGIELGLGLPGLEHLLSLIKSQAQMRYLLLMSLKELVSSSSQSSVDDQVSLVLPVLIETAMKTSAPQTNQQQPSSGEKDVSMASSAAATTSATQSGDVQASSESIRAMAAECLGMLAKHAPTSVLPEIESCAKASEEGMRDTAVIAMRLACTGSAASSSEFVQCVQRRLPTFLSLLSDPCLSVRRHAMLFVTILVRYMWSLLDAHEDRILSAFRQGAQVDKTLIREVNLGPFKYVEDDGLELRKATFECMILYLSRQPGLRARQEIAALAATTGLTDQPDVRTLAESCIISIALSSSRVCLVPHTADMVAGFGASLAAKQKANAVRQEVERHEDAMRSTLRAIAVLEVKVLEMLAQPTFSAFLAEKVKAGPAQMYAEIVAAERGLDGRGSAAQGVSRGRA</sequence>
<dbReference type="InterPro" id="IPR039852">
    <property type="entry name" value="CAND1/CAND2"/>
</dbReference>
<organism evidence="7 8">
    <name type="scientific">Porphyridium purpureum</name>
    <name type="common">Red alga</name>
    <name type="synonym">Porphyridium cruentum</name>
    <dbReference type="NCBI Taxonomy" id="35688"/>
    <lineage>
        <taxon>Eukaryota</taxon>
        <taxon>Rhodophyta</taxon>
        <taxon>Bangiophyceae</taxon>
        <taxon>Porphyridiales</taxon>
        <taxon>Porphyridiaceae</taxon>
        <taxon>Porphyridium</taxon>
    </lineage>
</organism>
<evidence type="ECO:0000256" key="1">
    <source>
        <dbReference type="ARBA" id="ARBA00007657"/>
    </source>
</evidence>
<dbReference type="PANTHER" id="PTHR12696">
    <property type="entry name" value="TIP120"/>
    <property type="match status" value="1"/>
</dbReference>
<evidence type="ECO:0000256" key="3">
    <source>
        <dbReference type="ARBA" id="ARBA00022786"/>
    </source>
</evidence>
<evidence type="ECO:0000256" key="2">
    <source>
        <dbReference type="ARBA" id="ARBA00022737"/>
    </source>
</evidence>
<dbReference type="Pfam" id="PF08623">
    <property type="entry name" value="TIP120"/>
    <property type="match status" value="1"/>
</dbReference>
<comment type="caution">
    <text evidence="7">The sequence shown here is derived from an EMBL/GenBank/DDBJ whole genome shotgun (WGS) entry which is preliminary data.</text>
</comment>
<dbReference type="EMBL" id="VRMN01000001">
    <property type="protein sequence ID" value="KAA8499846.1"/>
    <property type="molecule type" value="Genomic_DNA"/>
</dbReference>
<gene>
    <name evidence="7" type="ORF">FVE85_7431</name>
</gene>
<dbReference type="InterPro" id="IPR011989">
    <property type="entry name" value="ARM-like"/>
</dbReference>
<feature type="region of interest" description="Disordered" evidence="5">
    <location>
        <begin position="1062"/>
        <end position="1098"/>
    </location>
</feature>
<keyword evidence="3" id="KW-0833">Ubl conjugation pathway</keyword>
<dbReference type="InterPro" id="IPR013932">
    <property type="entry name" value="TATA-bd_TIP120"/>
</dbReference>
<keyword evidence="4" id="KW-0175">Coiled coil</keyword>
<evidence type="ECO:0000313" key="7">
    <source>
        <dbReference type="EMBL" id="KAA8499846.1"/>
    </source>
</evidence>
<dbReference type="Proteomes" id="UP000324585">
    <property type="component" value="Unassembled WGS sequence"/>
</dbReference>
<evidence type="ECO:0000256" key="5">
    <source>
        <dbReference type="SAM" id="MobiDB-lite"/>
    </source>
</evidence>